<organism evidence="1 2">
    <name type="scientific">Candidatus Kaiserbacteria bacterium GW2011_GWA2_52_12</name>
    <dbReference type="NCBI Taxonomy" id="1618671"/>
    <lineage>
        <taxon>Bacteria</taxon>
        <taxon>Candidatus Kaiseribacteriota</taxon>
    </lineage>
</organism>
<dbReference type="EMBL" id="LCQW01000029">
    <property type="protein sequence ID" value="KKW23045.1"/>
    <property type="molecule type" value="Genomic_DNA"/>
</dbReference>
<protein>
    <submittedName>
        <fullName evidence="1">Uncharacterized protein</fullName>
    </submittedName>
</protein>
<evidence type="ECO:0000313" key="2">
    <source>
        <dbReference type="Proteomes" id="UP000034273"/>
    </source>
</evidence>
<dbReference type="AlphaFoldDB" id="A0A0G1WWW7"/>
<comment type="caution">
    <text evidence="1">The sequence shown here is derived from an EMBL/GenBank/DDBJ whole genome shotgun (WGS) entry which is preliminary data.</text>
</comment>
<reference evidence="1 2" key="1">
    <citation type="journal article" date="2015" name="Nature">
        <title>rRNA introns, odd ribosomes, and small enigmatic genomes across a large radiation of phyla.</title>
        <authorList>
            <person name="Brown C.T."/>
            <person name="Hug L.A."/>
            <person name="Thomas B.C."/>
            <person name="Sharon I."/>
            <person name="Castelle C.J."/>
            <person name="Singh A."/>
            <person name="Wilkins M.J."/>
            <person name="Williams K.H."/>
            <person name="Banfield J.F."/>
        </authorList>
    </citation>
    <scope>NUCLEOTIDE SEQUENCE [LARGE SCALE GENOMIC DNA]</scope>
</reference>
<sequence length="131" mass="14768">MRSGKARGRDARYSARGGIQRVATQLLKQSEGFKVLREDLSSVGLLGATRKQYHFGVWNKPDEILSNHPRKGGGLWVAPTKSGARSLQRYIMRKYGISTRLFRCKIGAILHQTSCRIKTDCIFLMAKDEIT</sequence>
<gene>
    <name evidence="1" type="ORF">UY67_C0029G0005</name>
</gene>
<evidence type="ECO:0000313" key="1">
    <source>
        <dbReference type="EMBL" id="KKW23045.1"/>
    </source>
</evidence>
<name>A0A0G1WWW7_9BACT</name>
<accession>A0A0G1WWW7</accession>
<proteinExistence type="predicted"/>
<dbReference type="STRING" id="1618671.UY67_C0029G0005"/>
<dbReference type="Proteomes" id="UP000034273">
    <property type="component" value="Unassembled WGS sequence"/>
</dbReference>